<keyword evidence="2" id="KW-0813">Transport</keyword>
<evidence type="ECO:0000256" key="3">
    <source>
        <dbReference type="ARBA" id="ARBA00022741"/>
    </source>
</evidence>
<dbReference type="InterPro" id="IPR003593">
    <property type="entry name" value="AAA+_ATPase"/>
</dbReference>
<keyword evidence="7" id="KW-1185">Reference proteome</keyword>
<organism evidence="6 7">
    <name type="scientific">Natronosalvus hydrolyticus</name>
    <dbReference type="NCBI Taxonomy" id="2979988"/>
    <lineage>
        <taxon>Archaea</taxon>
        <taxon>Methanobacteriati</taxon>
        <taxon>Methanobacteriota</taxon>
        <taxon>Stenosarchaea group</taxon>
        <taxon>Halobacteria</taxon>
        <taxon>Halobacteriales</taxon>
        <taxon>Natrialbaceae</taxon>
        <taxon>Natronosalvus</taxon>
    </lineage>
</organism>
<proteinExistence type="inferred from homology"/>
<feature type="domain" description="ABC transporter" evidence="5">
    <location>
        <begin position="4"/>
        <end position="229"/>
    </location>
</feature>
<gene>
    <name evidence="6" type="ORF">OB919_07095</name>
</gene>
<evidence type="ECO:0000256" key="4">
    <source>
        <dbReference type="ARBA" id="ARBA00022840"/>
    </source>
</evidence>
<evidence type="ECO:0000313" key="7">
    <source>
        <dbReference type="Proteomes" id="UP001321047"/>
    </source>
</evidence>
<dbReference type="GO" id="GO:0016887">
    <property type="term" value="F:ATP hydrolysis activity"/>
    <property type="evidence" value="ECO:0007669"/>
    <property type="project" value="InterPro"/>
</dbReference>
<keyword evidence="3" id="KW-0547">Nucleotide-binding</keyword>
<dbReference type="RefSeq" id="WP_342807849.1">
    <property type="nucleotide sequence ID" value="NZ_JAOPJZ010000004.1"/>
</dbReference>
<reference evidence="6 7" key="1">
    <citation type="submission" date="2022-09" db="EMBL/GenBank/DDBJ databases">
        <title>Enrichment on poylsaccharides allowed isolation of novel metabolic and taxonomic groups of Haloarchaea.</title>
        <authorList>
            <person name="Sorokin D.Y."/>
            <person name="Elcheninov A.G."/>
            <person name="Khizhniak T.V."/>
            <person name="Kolganova T.V."/>
            <person name="Kublanov I.V."/>
        </authorList>
    </citation>
    <scope>NUCLEOTIDE SEQUENCE [LARGE SCALE GENOMIC DNA]</scope>
    <source>
        <strain evidence="6 7">AArc-curdl1</strain>
    </source>
</reference>
<dbReference type="CDD" id="cd03230">
    <property type="entry name" value="ABC_DR_subfamily_A"/>
    <property type="match status" value="1"/>
</dbReference>
<comment type="similarity">
    <text evidence="1">Belongs to the ABC transporter superfamily.</text>
</comment>
<evidence type="ECO:0000256" key="1">
    <source>
        <dbReference type="ARBA" id="ARBA00005417"/>
    </source>
</evidence>
<dbReference type="GO" id="GO:0005524">
    <property type="term" value="F:ATP binding"/>
    <property type="evidence" value="ECO:0007669"/>
    <property type="project" value="UniProtKB-KW"/>
</dbReference>
<dbReference type="PROSITE" id="PS50893">
    <property type="entry name" value="ABC_TRANSPORTER_2"/>
    <property type="match status" value="1"/>
</dbReference>
<dbReference type="SMART" id="SM00382">
    <property type="entry name" value="AAA"/>
    <property type="match status" value="1"/>
</dbReference>
<dbReference type="PANTHER" id="PTHR43335:SF4">
    <property type="entry name" value="ABC TRANSPORTER, ATP-BINDING PROTEIN"/>
    <property type="match status" value="1"/>
</dbReference>
<comment type="caution">
    <text evidence="6">The sequence shown here is derived from an EMBL/GenBank/DDBJ whole genome shotgun (WGS) entry which is preliminary data.</text>
</comment>
<evidence type="ECO:0000313" key="6">
    <source>
        <dbReference type="EMBL" id="MCU4751747.1"/>
    </source>
</evidence>
<dbReference type="InterPro" id="IPR003439">
    <property type="entry name" value="ABC_transporter-like_ATP-bd"/>
</dbReference>
<dbReference type="Proteomes" id="UP001321047">
    <property type="component" value="Unassembled WGS sequence"/>
</dbReference>
<dbReference type="Pfam" id="PF00005">
    <property type="entry name" value="ABC_tran"/>
    <property type="match status" value="1"/>
</dbReference>
<keyword evidence="4 6" id="KW-0067">ATP-binding</keyword>
<dbReference type="PANTHER" id="PTHR43335">
    <property type="entry name" value="ABC TRANSPORTER, ATP-BINDING PROTEIN"/>
    <property type="match status" value="1"/>
</dbReference>
<sequence>MSIIQTRNLRRRFGDVAAVDGLDLEVQRGEIYGFLGPNGAGKSTTINMLLGFVPPTGGSGTILDADIETQSLQIRQRTGVLPEDFGVYDRLTARKHVEFAVDTKNAADDPAQLLERVGLGDAIDRKSGGFSTGMTQRLALAMALAGEPELLILDEPSSGLDPNGAREMRQIVTEEVDRGATVFFSSHSMEQVEAICDRVGIMREGRLVAEDTIDGLKSGFSSPSKLRVGVDSVPDAVLQRLRGLESVIDARTDSRFIYIELEEEAPKAPVFSTIEDQGVTIGEIGTKTASLEDLFASITTGERSAENPVEVRQ</sequence>
<accession>A0AAP2Z6Y2</accession>
<dbReference type="AlphaFoldDB" id="A0AAP2Z6Y2"/>
<dbReference type="SUPFAM" id="SSF52540">
    <property type="entry name" value="P-loop containing nucleoside triphosphate hydrolases"/>
    <property type="match status" value="1"/>
</dbReference>
<protein>
    <submittedName>
        <fullName evidence="6">ABC transporter ATP-binding protein</fullName>
    </submittedName>
</protein>
<dbReference type="InterPro" id="IPR027417">
    <property type="entry name" value="P-loop_NTPase"/>
</dbReference>
<evidence type="ECO:0000259" key="5">
    <source>
        <dbReference type="PROSITE" id="PS50893"/>
    </source>
</evidence>
<name>A0AAP2Z6Y2_9EURY</name>
<dbReference type="Gene3D" id="3.40.50.300">
    <property type="entry name" value="P-loop containing nucleotide triphosphate hydrolases"/>
    <property type="match status" value="1"/>
</dbReference>
<dbReference type="EMBL" id="JAOPJZ010000004">
    <property type="protein sequence ID" value="MCU4751747.1"/>
    <property type="molecule type" value="Genomic_DNA"/>
</dbReference>
<evidence type="ECO:0000256" key="2">
    <source>
        <dbReference type="ARBA" id="ARBA00022448"/>
    </source>
</evidence>